<dbReference type="Proteomes" id="UP000808337">
    <property type="component" value="Unassembled WGS sequence"/>
</dbReference>
<name>A0A9D7STC0_9BACT</name>
<accession>A0A9D7STC0</accession>
<evidence type="ECO:0000313" key="2">
    <source>
        <dbReference type="EMBL" id="MBK9981651.1"/>
    </source>
</evidence>
<reference evidence="2 3" key="1">
    <citation type="submission" date="2020-10" db="EMBL/GenBank/DDBJ databases">
        <title>Connecting structure to function with the recovery of over 1000 high-quality activated sludge metagenome-assembled genomes encoding full-length rRNA genes using long-read sequencing.</title>
        <authorList>
            <person name="Singleton C.M."/>
            <person name="Petriglieri F."/>
            <person name="Kristensen J.M."/>
            <person name="Kirkegaard R.H."/>
            <person name="Michaelsen T.Y."/>
            <person name="Andersen M.H."/>
            <person name="Karst S.M."/>
            <person name="Dueholm M.S."/>
            <person name="Nielsen P.H."/>
            <person name="Albertsen M."/>
        </authorList>
    </citation>
    <scope>NUCLEOTIDE SEQUENCE [LARGE SCALE GENOMIC DNA]</scope>
    <source>
        <strain evidence="2">Ribe_18-Q3-R11-54_MAXAC.273</strain>
    </source>
</reference>
<feature type="domain" description="Secretion system C-terminal sorting" evidence="1">
    <location>
        <begin position="747"/>
        <end position="824"/>
    </location>
</feature>
<comment type="caution">
    <text evidence="2">The sequence shown here is derived from an EMBL/GenBank/DDBJ whole genome shotgun (WGS) entry which is preliminary data.</text>
</comment>
<gene>
    <name evidence="2" type="ORF">IPP15_04380</name>
</gene>
<dbReference type="InterPro" id="IPR026444">
    <property type="entry name" value="Secre_tail"/>
</dbReference>
<protein>
    <submittedName>
        <fullName evidence="2">T9SS type A sorting domain-containing protein</fullName>
    </submittedName>
</protein>
<dbReference type="AlphaFoldDB" id="A0A9D7STC0"/>
<evidence type="ECO:0000259" key="1">
    <source>
        <dbReference type="Pfam" id="PF18962"/>
    </source>
</evidence>
<dbReference type="Pfam" id="PF18962">
    <property type="entry name" value="Por_Secre_tail"/>
    <property type="match status" value="1"/>
</dbReference>
<proteinExistence type="predicted"/>
<organism evidence="2 3">
    <name type="scientific">Candidatus Opimibacter skivensis</name>
    <dbReference type="NCBI Taxonomy" id="2982028"/>
    <lineage>
        <taxon>Bacteria</taxon>
        <taxon>Pseudomonadati</taxon>
        <taxon>Bacteroidota</taxon>
        <taxon>Saprospiria</taxon>
        <taxon>Saprospirales</taxon>
        <taxon>Saprospiraceae</taxon>
        <taxon>Candidatus Opimibacter</taxon>
    </lineage>
</organism>
<evidence type="ECO:0000313" key="3">
    <source>
        <dbReference type="Proteomes" id="UP000808337"/>
    </source>
</evidence>
<dbReference type="EMBL" id="JADKGY010000001">
    <property type="protein sequence ID" value="MBK9981651.1"/>
    <property type="molecule type" value="Genomic_DNA"/>
</dbReference>
<dbReference type="NCBIfam" id="TIGR04183">
    <property type="entry name" value="Por_Secre_tail"/>
    <property type="match status" value="1"/>
</dbReference>
<sequence length="826" mass="90693">MKNSTFSKYKTIYWTIQAMRHLLFNMKNSSQSSSRVLNIVPVCQKWILAHPIFSILLCMVLHSVAGHTQINFKGTYSTSDLSYECRGLPGGICEDVTTYYGYKLCGEGTFGVGDQECAWQSDYGAQVQGVLANIDTWNGVDPVDPFVPFSRVNKAQAGVDYHLQFKVSVNTPSVISLELIGGTQLPLYLTLDGGVSFDSNQPFLHLDSTYSHGIVSKDYFFSTTVNFSRGTMQGALVFPITQLRNGTPHWWHSIVVPIFVGGPDYLPGEEVEILGTTLDPQIPYMILHDPPGDGSISTFEDNKVTCRERETSYVQDASNSFYASAKLGIKGSVGLIVDLDFEAYIQFSGSGNIGNLGIQATTNQVCVTTGQGFSTSNLPGAEDGGDVFIGFGRELYYGAYNVVDFKNCLPYIAKRLIYAPVEGSERQFVYTKDAILDNIANLQTIAVDTFQNDRHRNEAQNQIDVWNQVLQLNEDNKNNPNNDTLDLKSYSAGNTQTHSSSIEIMNTSSITTEHYVEGTFGIDGLIEFGGSGIGFGWEYATSERFGATQNQSQSSSRMLSYTLTDDDPGDVFDVDIVRDPMFGTPVFRLKDDGITKSSCPYEGGYQRDNPKLSIVGEPTDHITLENVPGGSTTSFTVKLCNESNEKRGYYLKLNASSNLKGAVVKAGGVPLNGNELGQLYDTISPGTCLDISILVKQNEVDSMRYPDLQIYAYPKCEPGLASSIYASVYFGTTSGIEENSPVKQLSVFPNPTSGEVNVAFTMKQPADIHFELFDMVGNRSLLTAEENYAAGEQHKTFNVDALPSGIYQLAIRTDQSVISKKVIVQH</sequence>